<evidence type="ECO:0000256" key="1">
    <source>
        <dbReference type="SAM" id="Phobius"/>
    </source>
</evidence>
<accession>A0AB73T692</accession>
<dbReference type="RefSeq" id="WP_109625881.1">
    <property type="nucleotide sequence ID" value="NZ_JANKBI010000019.1"/>
</dbReference>
<protein>
    <submittedName>
        <fullName evidence="2">Membrane protein YesL</fullName>
    </submittedName>
</protein>
<feature type="transmembrane region" description="Helical" evidence="1">
    <location>
        <begin position="90"/>
        <end position="109"/>
    </location>
</feature>
<sequence length="224" mass="24881">MKRYGTFISASNEPRGLWFAIDGKFFRFMSKLADLMILNLLWILCSIPIITIGASTAALYKVTMEMAENRESYVVRTFIRAYLDNMKRATVGWMAFLTCQTVLAAAFVYGQYISEGGREALVVGIMVCEILLMLVFLYIVPLMTRKGIETNALRLAALLAVANLPWSAVLLAGEGVILLMAVRYPAFTIPVLLVVGVSGTAYMMSHIYLHVFEKAGLKTLLVTE</sequence>
<dbReference type="EMBL" id="QGGY01000004">
    <property type="protein sequence ID" value="PWJ76738.1"/>
    <property type="molecule type" value="Genomic_DNA"/>
</dbReference>
<dbReference type="Pfam" id="PF04854">
    <property type="entry name" value="DUF624"/>
    <property type="match status" value="1"/>
</dbReference>
<evidence type="ECO:0000313" key="2">
    <source>
        <dbReference type="EMBL" id="PWJ76738.1"/>
    </source>
</evidence>
<feature type="transmembrane region" description="Helical" evidence="1">
    <location>
        <begin position="36"/>
        <end position="60"/>
    </location>
</feature>
<gene>
    <name evidence="2" type="ORF">C7383_104184</name>
</gene>
<evidence type="ECO:0000313" key="3">
    <source>
        <dbReference type="Proteomes" id="UP000245412"/>
    </source>
</evidence>
<keyword evidence="1" id="KW-1133">Transmembrane helix</keyword>
<name>A0AB73T692_9FIRM</name>
<feature type="transmembrane region" description="Helical" evidence="1">
    <location>
        <begin position="187"/>
        <end position="209"/>
    </location>
</feature>
<organism evidence="2 3">
    <name type="scientific">Murimonas intestini</name>
    <dbReference type="NCBI Taxonomy" id="1337051"/>
    <lineage>
        <taxon>Bacteria</taxon>
        <taxon>Bacillati</taxon>
        <taxon>Bacillota</taxon>
        <taxon>Clostridia</taxon>
        <taxon>Lachnospirales</taxon>
        <taxon>Lachnospiraceae</taxon>
        <taxon>Murimonas</taxon>
    </lineage>
</organism>
<dbReference type="InterPro" id="IPR006938">
    <property type="entry name" value="DUF624"/>
</dbReference>
<feature type="transmembrane region" description="Helical" evidence="1">
    <location>
        <begin position="155"/>
        <end position="181"/>
    </location>
</feature>
<comment type="caution">
    <text evidence="2">The sequence shown here is derived from an EMBL/GenBank/DDBJ whole genome shotgun (WGS) entry which is preliminary data.</text>
</comment>
<feature type="transmembrane region" description="Helical" evidence="1">
    <location>
        <begin position="121"/>
        <end position="143"/>
    </location>
</feature>
<reference evidence="2 3" key="1">
    <citation type="submission" date="2018-05" db="EMBL/GenBank/DDBJ databases">
        <authorList>
            <person name="Goeker M."/>
            <person name="Huntemann M."/>
            <person name="Clum A."/>
            <person name="Pillay M."/>
            <person name="Palaniappan K."/>
            <person name="Varghese N."/>
            <person name="Mikhailova N."/>
            <person name="Stamatis D."/>
            <person name="Reddy T."/>
            <person name="Daum C."/>
            <person name="Shapiro N."/>
            <person name="Ivanova N."/>
            <person name="Kyrpides N."/>
            <person name="Woyke T."/>
        </authorList>
    </citation>
    <scope>NUCLEOTIDE SEQUENCE [LARGE SCALE GENOMIC DNA]</scope>
    <source>
        <strain evidence="2 3">DSM 26524</strain>
    </source>
</reference>
<keyword evidence="1" id="KW-0472">Membrane</keyword>
<dbReference type="Proteomes" id="UP000245412">
    <property type="component" value="Unassembled WGS sequence"/>
</dbReference>
<keyword evidence="3" id="KW-1185">Reference proteome</keyword>
<dbReference type="AlphaFoldDB" id="A0AB73T692"/>
<proteinExistence type="predicted"/>
<keyword evidence="1" id="KW-0812">Transmembrane</keyword>